<evidence type="ECO:0000313" key="4">
    <source>
        <dbReference type="Proteomes" id="UP000091926"/>
    </source>
</evidence>
<dbReference type="GO" id="GO:0016491">
    <property type="term" value="F:oxidoreductase activity"/>
    <property type="evidence" value="ECO:0007669"/>
    <property type="project" value="UniProtKB-KW"/>
</dbReference>
<comment type="similarity">
    <text evidence="1">Belongs to the LDH2/MDH2 oxidoreductase family.</text>
</comment>
<evidence type="ECO:0000313" key="3">
    <source>
        <dbReference type="EMBL" id="ANN76487.1"/>
    </source>
</evidence>
<dbReference type="InterPro" id="IPR043143">
    <property type="entry name" value="Mal/L-sulf/L-lact_DH-like_NADP"/>
</dbReference>
<organism evidence="3 4">
    <name type="scientific">Bordetella flabilis</name>
    <dbReference type="NCBI Taxonomy" id="463014"/>
    <lineage>
        <taxon>Bacteria</taxon>
        <taxon>Pseudomonadati</taxon>
        <taxon>Pseudomonadota</taxon>
        <taxon>Betaproteobacteria</taxon>
        <taxon>Burkholderiales</taxon>
        <taxon>Alcaligenaceae</taxon>
        <taxon>Bordetella</taxon>
    </lineage>
</organism>
<dbReference type="PANTHER" id="PTHR11091">
    <property type="entry name" value="OXIDOREDUCTASE-RELATED"/>
    <property type="match status" value="1"/>
</dbReference>
<evidence type="ECO:0000256" key="2">
    <source>
        <dbReference type="ARBA" id="ARBA00023002"/>
    </source>
</evidence>
<keyword evidence="4" id="KW-1185">Reference proteome</keyword>
<dbReference type="Pfam" id="PF02615">
    <property type="entry name" value="Ldh_2"/>
    <property type="match status" value="1"/>
</dbReference>
<dbReference type="PANTHER" id="PTHR11091:SF0">
    <property type="entry name" value="MALATE DEHYDROGENASE"/>
    <property type="match status" value="1"/>
</dbReference>
<name>A0A193G922_9BORD</name>
<dbReference type="Gene3D" id="3.30.1370.60">
    <property type="entry name" value="Hypothetical oxidoreductase yiak, domain 2"/>
    <property type="match status" value="1"/>
</dbReference>
<proteinExistence type="inferred from homology"/>
<dbReference type="InterPro" id="IPR003767">
    <property type="entry name" value="Malate/L-lactate_DH-like"/>
</dbReference>
<dbReference type="OrthoDB" id="924592at2"/>
<reference evidence="3 4" key="1">
    <citation type="submission" date="2016-06" db="EMBL/GenBank/DDBJ databases">
        <title>Complete genome sequences of Bordetella bronchialis and Bordetella flabilis.</title>
        <authorList>
            <person name="LiPuma J.J."/>
            <person name="Spilker T."/>
        </authorList>
    </citation>
    <scope>NUCLEOTIDE SEQUENCE [LARGE SCALE GENOMIC DNA]</scope>
    <source>
        <strain evidence="3 4">AU10664</strain>
    </source>
</reference>
<dbReference type="RefSeq" id="WP_066654517.1">
    <property type="nucleotide sequence ID" value="NZ_CBCSCL010000022.1"/>
</dbReference>
<evidence type="ECO:0000256" key="1">
    <source>
        <dbReference type="ARBA" id="ARBA00006056"/>
    </source>
</evidence>
<dbReference type="KEGG" id="bfz:BAU07_04590"/>
<dbReference type="SUPFAM" id="SSF89733">
    <property type="entry name" value="L-sulfolactate dehydrogenase-like"/>
    <property type="match status" value="1"/>
</dbReference>
<evidence type="ECO:0008006" key="5">
    <source>
        <dbReference type="Google" id="ProtNLM"/>
    </source>
</evidence>
<keyword evidence="2" id="KW-0560">Oxidoreductase</keyword>
<dbReference type="InterPro" id="IPR043144">
    <property type="entry name" value="Mal/L-sulf/L-lact_DH-like_ah"/>
</dbReference>
<dbReference type="Proteomes" id="UP000091926">
    <property type="component" value="Chromosome"/>
</dbReference>
<dbReference type="InterPro" id="IPR036111">
    <property type="entry name" value="Mal/L-sulfo/L-lacto_DH-like_sf"/>
</dbReference>
<protein>
    <recommendedName>
        <fullName evidence="5">Lactate dehydrogenase</fullName>
    </recommendedName>
</protein>
<dbReference type="AlphaFoldDB" id="A0A193G922"/>
<accession>A0A193G922</accession>
<sequence>MEDDRHYAAADLHAFCVAALHAQDVPPAHAELVADCLVAANLHGVDTHGMARLPTYLRRLAQGAINARGVPRVVREFAGTAVVDGDNALGPVAGHAGMKQAMERARQHGVGYVAVRASNHFSYAAWYCEHAAAHGLMAMCSSGGEPTVAPWGGKHAFFTNSPLAFAAPTSTEPLVVDLATSVSSRGNILLANLLGQPIPADWALDAEGKPTVDAAAALKGSVLPMGGAKGYALIVALEVLNSVLAGGAMAPLVGSQAAQDGLPACVPHFFIAIDPRALMDSADYLARIDTLLKQTRTAPAADPARPIRLPGERRRQVARQRAAWGIPMPAKVIEELLAAADRYAPAARGLL</sequence>
<dbReference type="Gene3D" id="1.10.1530.10">
    <property type="match status" value="1"/>
</dbReference>
<dbReference type="EMBL" id="CP016172">
    <property type="protein sequence ID" value="ANN76487.1"/>
    <property type="molecule type" value="Genomic_DNA"/>
</dbReference>
<dbReference type="STRING" id="463014.BAU07_04590"/>
<gene>
    <name evidence="3" type="ORF">BAU07_04590</name>
</gene>